<organism evidence="2 3">
    <name type="scientific">Pikeienuella piscinae</name>
    <dbReference type="NCBI Taxonomy" id="2748098"/>
    <lineage>
        <taxon>Bacteria</taxon>
        <taxon>Pseudomonadati</taxon>
        <taxon>Pseudomonadota</taxon>
        <taxon>Alphaproteobacteria</taxon>
        <taxon>Rhodobacterales</taxon>
        <taxon>Paracoccaceae</taxon>
        <taxon>Pikeienuella</taxon>
    </lineage>
</organism>
<dbReference type="KEGG" id="hdh:G5B40_05545"/>
<evidence type="ECO:0000313" key="3">
    <source>
        <dbReference type="Proteomes" id="UP000503336"/>
    </source>
</evidence>
<dbReference type="AlphaFoldDB" id="A0A7L5BUL4"/>
<protein>
    <recommendedName>
        <fullName evidence="1">Rap1a immunity protein domain-containing protein</fullName>
    </recommendedName>
</protein>
<evidence type="ECO:0000259" key="1">
    <source>
        <dbReference type="Pfam" id="PF18602"/>
    </source>
</evidence>
<proteinExistence type="predicted"/>
<dbReference type="Pfam" id="PF18602">
    <property type="entry name" value="Rap1a"/>
    <property type="match status" value="1"/>
</dbReference>
<dbReference type="Proteomes" id="UP000503336">
    <property type="component" value="Chromosome"/>
</dbReference>
<accession>A0A7L5BUL4</accession>
<evidence type="ECO:0000313" key="2">
    <source>
        <dbReference type="EMBL" id="QIE54961.1"/>
    </source>
</evidence>
<dbReference type="EMBL" id="CP049056">
    <property type="protein sequence ID" value="QIE54961.1"/>
    <property type="molecule type" value="Genomic_DNA"/>
</dbReference>
<dbReference type="Gene3D" id="1.10.890.40">
    <property type="match status" value="1"/>
</dbReference>
<feature type="domain" description="Rap1a immunity protein" evidence="1">
    <location>
        <begin position="26"/>
        <end position="129"/>
    </location>
</feature>
<reference evidence="2 3" key="1">
    <citation type="submission" date="2020-02" db="EMBL/GenBank/DDBJ databases">
        <title>complete genome sequence of Rhodobacteraceae bacterium.</title>
        <authorList>
            <person name="Park J."/>
            <person name="Kim Y.-S."/>
            <person name="Kim K.-H."/>
        </authorList>
    </citation>
    <scope>NUCLEOTIDE SEQUENCE [LARGE SCALE GENOMIC DNA]</scope>
    <source>
        <strain evidence="2 3">RR4-56</strain>
    </source>
</reference>
<gene>
    <name evidence="2" type="ORF">G5B40_05545</name>
</gene>
<keyword evidence="3" id="KW-1185">Reference proteome</keyword>
<dbReference type="RefSeq" id="WP_165096059.1">
    <property type="nucleotide sequence ID" value="NZ_CP049056.1"/>
</dbReference>
<sequence length="131" mass="14339">MIKQLLAFVCSVLLFPTVGITQQIDGNELYETCTDENPVLAAFCVGYIIGYVEGSPWGAFVVLNRLAPKDDNAVANALAREFLGSCPPENASNSQLTDVVKKYLEEHPETRHESARTLIWQAFSEAFPCGG</sequence>
<dbReference type="InterPro" id="IPR041238">
    <property type="entry name" value="Rap1a"/>
</dbReference>
<name>A0A7L5BUL4_9RHOB</name>